<dbReference type="InterPro" id="IPR050469">
    <property type="entry name" value="Diguanylate_Cyclase"/>
</dbReference>
<dbReference type="Pfam" id="PF00990">
    <property type="entry name" value="GGDEF"/>
    <property type="match status" value="1"/>
</dbReference>
<organism evidence="4 5">
    <name type="scientific">Ralstonia psammae</name>
    <dbReference type="NCBI Taxonomy" id="3058598"/>
    <lineage>
        <taxon>Bacteria</taxon>
        <taxon>Pseudomonadati</taxon>
        <taxon>Pseudomonadota</taxon>
        <taxon>Betaproteobacteria</taxon>
        <taxon>Burkholderiales</taxon>
        <taxon>Burkholderiaceae</taxon>
        <taxon>Ralstonia</taxon>
    </lineage>
</organism>
<dbReference type="PROSITE" id="PS50887">
    <property type="entry name" value="GGDEF"/>
    <property type="match status" value="1"/>
</dbReference>
<dbReference type="Gene3D" id="3.30.70.270">
    <property type="match status" value="1"/>
</dbReference>
<comment type="caution">
    <text evidence="4">The sequence shown here is derived from an EMBL/GenBank/DDBJ whole genome shotgun (WGS) entry which is preliminary data.</text>
</comment>
<dbReference type="NCBIfam" id="TIGR00254">
    <property type="entry name" value="GGDEF"/>
    <property type="match status" value="1"/>
</dbReference>
<dbReference type="InterPro" id="IPR029787">
    <property type="entry name" value="Nucleotide_cyclase"/>
</dbReference>
<dbReference type="SUPFAM" id="SSF55073">
    <property type="entry name" value="Nucleotide cyclase"/>
    <property type="match status" value="1"/>
</dbReference>
<evidence type="ECO:0000256" key="1">
    <source>
        <dbReference type="ARBA" id="ARBA00012528"/>
    </source>
</evidence>
<gene>
    <name evidence="4" type="ORF">LMG19083_04776</name>
</gene>
<reference evidence="4 5" key="1">
    <citation type="submission" date="2023-07" db="EMBL/GenBank/DDBJ databases">
        <authorList>
            <person name="Peeters C."/>
        </authorList>
    </citation>
    <scope>NUCLEOTIDE SEQUENCE [LARGE SCALE GENOMIC DNA]</scope>
    <source>
        <strain evidence="4 5">LMG 19083</strain>
    </source>
</reference>
<dbReference type="EC" id="2.7.7.65" evidence="1"/>
<comment type="catalytic activity">
    <reaction evidence="2">
        <text>2 GTP = 3',3'-c-di-GMP + 2 diphosphate</text>
        <dbReference type="Rhea" id="RHEA:24898"/>
        <dbReference type="ChEBI" id="CHEBI:33019"/>
        <dbReference type="ChEBI" id="CHEBI:37565"/>
        <dbReference type="ChEBI" id="CHEBI:58805"/>
        <dbReference type="EC" id="2.7.7.65"/>
    </reaction>
</comment>
<evidence type="ECO:0000259" key="3">
    <source>
        <dbReference type="PROSITE" id="PS50887"/>
    </source>
</evidence>
<sequence length="110" mass="11616">MTWALDTNTDLVGGIRVAEKIRLAVTAANQLHAGSPSGQLTVSIGVAALYEDATSSQTIEQLVHEADQMLYEAKALGRNMTMPQEASALAGMRARYLPWIAGSPDAGKSS</sequence>
<dbReference type="RefSeq" id="WP_316669314.1">
    <property type="nucleotide sequence ID" value="NZ_CATZBU010000022.1"/>
</dbReference>
<protein>
    <recommendedName>
        <fullName evidence="1">diguanylate cyclase</fullName>
        <ecNumber evidence="1">2.7.7.65</ecNumber>
    </recommendedName>
</protein>
<evidence type="ECO:0000313" key="4">
    <source>
        <dbReference type="EMBL" id="CAJ0808805.1"/>
    </source>
</evidence>
<accession>A0ABM9JYS4</accession>
<name>A0ABM9JYS4_9RALS</name>
<dbReference type="EMBL" id="CATZBU010000022">
    <property type="protein sequence ID" value="CAJ0808805.1"/>
    <property type="molecule type" value="Genomic_DNA"/>
</dbReference>
<keyword evidence="5" id="KW-1185">Reference proteome</keyword>
<dbReference type="PANTHER" id="PTHR45138">
    <property type="entry name" value="REGULATORY COMPONENTS OF SENSORY TRANSDUCTION SYSTEM"/>
    <property type="match status" value="1"/>
</dbReference>
<dbReference type="InterPro" id="IPR043128">
    <property type="entry name" value="Rev_trsase/Diguanyl_cyclase"/>
</dbReference>
<dbReference type="PANTHER" id="PTHR45138:SF9">
    <property type="entry name" value="DIGUANYLATE CYCLASE DGCM-RELATED"/>
    <property type="match status" value="1"/>
</dbReference>
<proteinExistence type="predicted"/>
<evidence type="ECO:0000256" key="2">
    <source>
        <dbReference type="ARBA" id="ARBA00034247"/>
    </source>
</evidence>
<dbReference type="Proteomes" id="UP001189813">
    <property type="component" value="Unassembled WGS sequence"/>
</dbReference>
<dbReference type="InterPro" id="IPR000160">
    <property type="entry name" value="GGDEF_dom"/>
</dbReference>
<evidence type="ECO:0000313" key="5">
    <source>
        <dbReference type="Proteomes" id="UP001189813"/>
    </source>
</evidence>
<feature type="domain" description="GGDEF" evidence="3">
    <location>
        <begin position="1"/>
        <end position="86"/>
    </location>
</feature>